<dbReference type="PROSITE" id="PS50088">
    <property type="entry name" value="ANK_REPEAT"/>
    <property type="match status" value="2"/>
</dbReference>
<feature type="compositionally biased region" description="Polar residues" evidence="5">
    <location>
        <begin position="621"/>
        <end position="633"/>
    </location>
</feature>
<feature type="repeat" description="ANK" evidence="4">
    <location>
        <begin position="537"/>
        <end position="569"/>
    </location>
</feature>
<proteinExistence type="predicted"/>
<organism evidence="8">
    <name type="scientific">Cyberlindnera fabianii</name>
    <name type="common">Yeast</name>
    <name type="synonym">Hansenula fabianii</name>
    <dbReference type="NCBI Taxonomy" id="36022"/>
    <lineage>
        <taxon>Eukaryota</taxon>
        <taxon>Fungi</taxon>
        <taxon>Dikarya</taxon>
        <taxon>Ascomycota</taxon>
        <taxon>Saccharomycotina</taxon>
        <taxon>Saccharomycetes</taxon>
        <taxon>Phaffomycetales</taxon>
        <taxon>Phaffomycetaceae</taxon>
        <taxon>Cyberlindnera</taxon>
    </lineage>
</organism>
<dbReference type="SMART" id="SM00248">
    <property type="entry name" value="ANK"/>
    <property type="match status" value="5"/>
</dbReference>
<feature type="domain" description="SPX" evidence="6">
    <location>
        <begin position="1"/>
        <end position="179"/>
    </location>
</feature>
<feature type="repeat" description="ANK" evidence="4">
    <location>
        <begin position="503"/>
        <end position="535"/>
    </location>
</feature>
<sequence>MKFGKTITSHQVPEWSAHYMHYKDLKKQIKLISSLQKEILDAVAAEEHLEEDEYADERRDTLTPLTASDSLNNNSVKAALAGFFFSLDRNIEKVDDFFNKQYTEYDRRLKKLSSIINSLTQLDDLDNEELEEIIGVLVELRSCLRNLKWFGELNKRGFVKILKKLDKKTGTMQQQAYLNSRIYPLGFANEIDIVKDLGMINEYLNKLAPHVNDPESRRKGERNGSSKRSPSVQPDKFSRAINSDDHVALFRQLIAEYRSLVLVPMKLLVSLLNKAALTQSVNCINKILEILPSLGDPADISGRNFFHHHVIALGKQVQKREELMKSYNNDPPILELQSMHLAPATPPDVNHRLIGAFGPDGINSNDSPDSLLQILNALPPHLRPALLQRDHYKRTPLHYAAQFGLKEITNIIIDFLKSWNEWDSTVPIDDLSHWGDAESLSPLHLAVLGTHPKTVEVLVASCDKKLTSSKIFLLAARLNSRAILRTLLSCQNVNINAVDEDHHQETALYIASKLNFPEVVQFLLENDADPEIGEASYGWTPIFVAAVEGLYNVVQLLKDAGAEYGIPDESGWTPMEHACLRGHLRMADMLKPDEYDTWNAIRSKQMSSSPSSDRSGAVSPVPSSDFYSQTNSSIDRIHSQKKEDIFKAIKPKPSKAPPQPVKSFGHRYLQNESVIVVTLGSNDLRNSSPAVKLDRVPISKVHSTELDTALSLVISIKGETDDAPTVVDLPLDEIEPIAINTTKANPEEEVLLFDIVPTYGGQSKQVLGRAVAMLDRLYSKVGNHRAPLEKMVTLPIIEMETLDVLGTINFEVLIVTPFIHPNMRLDRTETYWKSLVSTRVIGHRGLGKNTVATKSLQLGENTVESFIAAASLGASYVEFDVQLTKDHVPVVYHDFLVAESGVDIPMHELTLEQFLNLNNATGIPVTKDDDFLLRPRSASYLNHTRPIHDDNKMRLTRTFKSTGFKGNSRGSSIASSFVTLKELFKKIPKNVGFNIECKYPLLYEAQEEDLPEVMVDLNFWIDTVLKEVYDNADGRDVIFSSFHPEACLMLSLKQPAIPILFLTESGTATMPDVRCTSLQSAVRFSKRWNLLGIVSAAEPIVKCPRLAQVVKSSGLVCFTYGTLNNDPENAKLQMEAGVDAVIVDNVLAVRTELTKDAKKEVVAEILTAV</sequence>
<gene>
    <name evidence="8" type="ORF">CYFA0S_20e00782g</name>
</gene>
<dbReference type="InterPro" id="IPR030395">
    <property type="entry name" value="GP_PDE_dom"/>
</dbReference>
<evidence type="ECO:0000259" key="7">
    <source>
        <dbReference type="PROSITE" id="PS51704"/>
    </source>
</evidence>
<dbReference type="InterPro" id="IPR036770">
    <property type="entry name" value="Ankyrin_rpt-contain_sf"/>
</dbReference>
<protein>
    <submittedName>
        <fullName evidence="8">CYFA0S20e00782g1_1</fullName>
    </submittedName>
</protein>
<keyword evidence="2" id="KW-0378">Hydrolase</keyword>
<evidence type="ECO:0000256" key="2">
    <source>
        <dbReference type="ARBA" id="ARBA00022801"/>
    </source>
</evidence>
<dbReference type="PROSITE" id="PS50007">
    <property type="entry name" value="PIPLC_X_DOMAIN"/>
    <property type="match status" value="1"/>
</dbReference>
<dbReference type="InterPro" id="IPR004331">
    <property type="entry name" value="SPX_dom"/>
</dbReference>
<evidence type="ECO:0000259" key="6">
    <source>
        <dbReference type="PROSITE" id="PS51382"/>
    </source>
</evidence>
<dbReference type="Gene3D" id="1.25.40.20">
    <property type="entry name" value="Ankyrin repeat-containing domain"/>
    <property type="match status" value="2"/>
</dbReference>
<dbReference type="CDD" id="cd14484">
    <property type="entry name" value="SPX_GDE1_like"/>
    <property type="match status" value="1"/>
</dbReference>
<dbReference type="SUPFAM" id="SSF51695">
    <property type="entry name" value="PLC-like phosphodiesterases"/>
    <property type="match status" value="1"/>
</dbReference>
<dbReference type="PROSITE" id="PS51704">
    <property type="entry name" value="GP_PDE"/>
    <property type="match status" value="1"/>
</dbReference>
<keyword evidence="3 4" id="KW-0040">ANK repeat</keyword>
<dbReference type="InterPro" id="IPR002110">
    <property type="entry name" value="Ankyrin_rpt"/>
</dbReference>
<dbReference type="Pfam" id="PF12796">
    <property type="entry name" value="Ank_2"/>
    <property type="match status" value="1"/>
</dbReference>
<name>A0A061B7F7_CYBFA</name>
<feature type="compositionally biased region" description="Basic and acidic residues" evidence="5">
    <location>
        <begin position="212"/>
        <end position="224"/>
    </location>
</feature>
<evidence type="ECO:0000256" key="1">
    <source>
        <dbReference type="ARBA" id="ARBA00022737"/>
    </source>
</evidence>
<dbReference type="PROSITE" id="PS51382">
    <property type="entry name" value="SPX"/>
    <property type="match status" value="1"/>
</dbReference>
<dbReference type="OrthoDB" id="197419at2759"/>
<evidence type="ECO:0000256" key="4">
    <source>
        <dbReference type="PROSITE-ProRule" id="PRU00023"/>
    </source>
</evidence>
<dbReference type="PhylomeDB" id="A0A061B7F7"/>
<dbReference type="Pfam" id="PF03105">
    <property type="entry name" value="SPX"/>
    <property type="match status" value="2"/>
</dbReference>
<dbReference type="Pfam" id="PF25329">
    <property type="entry name" value="C2_GDE1"/>
    <property type="match status" value="1"/>
</dbReference>
<dbReference type="PANTHER" id="PTHR22958:SF1">
    <property type="entry name" value="GLYCEROPHOSPHOCHOLINE PHOSPHODIESTERASE GPCPD1"/>
    <property type="match status" value="1"/>
</dbReference>
<dbReference type="GO" id="GO:0047389">
    <property type="term" value="F:glycerophosphocholine phosphodiesterase activity"/>
    <property type="evidence" value="ECO:0007669"/>
    <property type="project" value="TreeGrafter"/>
</dbReference>
<evidence type="ECO:0000256" key="5">
    <source>
        <dbReference type="SAM" id="MobiDB-lite"/>
    </source>
</evidence>
<keyword evidence="1" id="KW-0677">Repeat</keyword>
<evidence type="ECO:0000256" key="3">
    <source>
        <dbReference type="ARBA" id="ARBA00023043"/>
    </source>
</evidence>
<dbReference type="AlphaFoldDB" id="A0A061B7F7"/>
<dbReference type="SUPFAM" id="SSF48403">
    <property type="entry name" value="Ankyrin repeat"/>
    <property type="match status" value="1"/>
</dbReference>
<reference evidence="8" key="1">
    <citation type="journal article" date="2014" name="Genome Announc.">
        <title>Genome sequence of the yeast Cyberlindnera fabianii (Hansenula fabianii).</title>
        <authorList>
            <person name="Freel K.C."/>
            <person name="Sarilar V."/>
            <person name="Neuveglise C."/>
            <person name="Devillers H."/>
            <person name="Friedrich A."/>
            <person name="Schacherer J."/>
        </authorList>
    </citation>
    <scope>NUCLEOTIDE SEQUENCE</scope>
    <source>
        <strain evidence="8">YJS4271</strain>
    </source>
</reference>
<dbReference type="GO" id="GO:0046475">
    <property type="term" value="P:glycerophospholipid catabolic process"/>
    <property type="evidence" value="ECO:0007669"/>
    <property type="project" value="TreeGrafter"/>
</dbReference>
<dbReference type="PANTHER" id="PTHR22958">
    <property type="entry name" value="GLYCEROPHOSPHORYL DIESTER PHOSPHODIESTERASE"/>
    <property type="match status" value="1"/>
</dbReference>
<accession>A0A061B7F7</accession>
<dbReference type="Gene3D" id="3.20.20.190">
    <property type="entry name" value="Phosphatidylinositol (PI) phosphodiesterase"/>
    <property type="match status" value="1"/>
</dbReference>
<feature type="compositionally biased region" description="Polar residues" evidence="5">
    <location>
        <begin position="604"/>
        <end position="614"/>
    </location>
</feature>
<feature type="region of interest" description="Disordered" evidence="5">
    <location>
        <begin position="211"/>
        <end position="238"/>
    </location>
</feature>
<dbReference type="InterPro" id="IPR017946">
    <property type="entry name" value="PLC-like_Pdiesterase_TIM-brl"/>
</dbReference>
<evidence type="ECO:0000313" key="8">
    <source>
        <dbReference type="EMBL" id="CDR45840.1"/>
    </source>
</evidence>
<dbReference type="InterPro" id="IPR057506">
    <property type="entry name" value="C2_GPCPD1"/>
</dbReference>
<feature type="domain" description="GP-PDE" evidence="7">
    <location>
        <begin position="838"/>
        <end position="1153"/>
    </location>
</feature>
<dbReference type="Pfam" id="PF03009">
    <property type="entry name" value="GDPD"/>
    <property type="match status" value="1"/>
</dbReference>
<feature type="region of interest" description="Disordered" evidence="5">
    <location>
        <begin position="604"/>
        <end position="633"/>
    </location>
</feature>
<dbReference type="EMBL" id="LK052905">
    <property type="protein sequence ID" value="CDR45840.1"/>
    <property type="molecule type" value="Genomic_DNA"/>
</dbReference>
<dbReference type="InterPro" id="IPR051578">
    <property type="entry name" value="GDPD"/>
</dbReference>
<dbReference type="VEuPathDB" id="FungiDB:BON22_0863"/>